<keyword evidence="3" id="KW-1185">Reference proteome</keyword>
<feature type="region of interest" description="Disordered" evidence="1">
    <location>
        <begin position="501"/>
        <end position="596"/>
    </location>
</feature>
<evidence type="ECO:0000313" key="3">
    <source>
        <dbReference type="Proteomes" id="UP000095280"/>
    </source>
</evidence>
<feature type="compositionally biased region" description="Gly residues" evidence="1">
    <location>
        <begin position="463"/>
        <end position="475"/>
    </location>
</feature>
<dbReference type="AlphaFoldDB" id="A0A1I8F598"/>
<feature type="compositionally biased region" description="Low complexity" evidence="1">
    <location>
        <begin position="540"/>
        <end position="559"/>
    </location>
</feature>
<keyword evidence="2" id="KW-0472">Membrane</keyword>
<feature type="compositionally biased region" description="Basic residues" evidence="1">
    <location>
        <begin position="522"/>
        <end position="532"/>
    </location>
</feature>
<evidence type="ECO:0000313" key="4">
    <source>
        <dbReference type="WBParaSite" id="maker-unitig_21079-snap-gene-0.2-mRNA-1"/>
    </source>
</evidence>
<feature type="compositionally biased region" description="Basic and acidic residues" evidence="1">
    <location>
        <begin position="560"/>
        <end position="572"/>
    </location>
</feature>
<feature type="transmembrane region" description="Helical" evidence="2">
    <location>
        <begin position="703"/>
        <end position="725"/>
    </location>
</feature>
<feature type="compositionally biased region" description="Basic and acidic residues" evidence="1">
    <location>
        <begin position="310"/>
        <end position="330"/>
    </location>
</feature>
<feature type="region of interest" description="Disordered" evidence="1">
    <location>
        <begin position="306"/>
        <end position="332"/>
    </location>
</feature>
<feature type="region of interest" description="Disordered" evidence="1">
    <location>
        <begin position="422"/>
        <end position="475"/>
    </location>
</feature>
<protein>
    <submittedName>
        <fullName evidence="4">C2 domain-containing protein</fullName>
    </submittedName>
</protein>
<proteinExistence type="predicted"/>
<keyword evidence="2" id="KW-1133">Transmembrane helix</keyword>
<dbReference type="WBParaSite" id="maker-unitig_21079-snap-gene-0.2-mRNA-1">
    <property type="protein sequence ID" value="maker-unitig_21079-snap-gene-0.2-mRNA-1"/>
    <property type="gene ID" value="maker-unitig_21079-snap-gene-0.2"/>
</dbReference>
<organism evidence="3 4">
    <name type="scientific">Macrostomum lignano</name>
    <dbReference type="NCBI Taxonomy" id="282301"/>
    <lineage>
        <taxon>Eukaryota</taxon>
        <taxon>Metazoa</taxon>
        <taxon>Spiralia</taxon>
        <taxon>Lophotrochozoa</taxon>
        <taxon>Platyhelminthes</taxon>
        <taxon>Rhabditophora</taxon>
        <taxon>Macrostomorpha</taxon>
        <taxon>Macrostomida</taxon>
        <taxon>Macrostomidae</taxon>
        <taxon>Macrostomum</taxon>
    </lineage>
</organism>
<sequence length="761" mass="81778">KLYPRCRRPTPLSEELDRRNRALRAGADSLRAAGCARTRSPDVYISLDETLDFSATSSSSGPKDKFSDRKLPQCATCYQNYMDGGRELEAAAGERIRSEEPGRLSLADWHLPCLPAEPGVPDRGSPRASASPDFRGEDQAGQLEIELRPADFGGGARHWAKNSLSLMTSSGKPLTSSGSSLNEGHDLSPSTYAAYYCQYSSTWRTSFTRTPEASKAVNPQFKFEKKYTFKPVTKQLMDYCRTPTSLSNCWGRQKDSGKNALQPAGAAAASAEAKNLKSEWTRWTRFLSATAASSARPCGQQRRQRRRGCCWRERKSGSSATKAEEKRSEAMGKSTSAACSIHLTLHPNQSPHSTLGRRHPLNLHVLSEFTLNSVAEPCSPLGQLVQLANHVANSNHRAGDSATRRTNRLPLLLAVAVDNDGHAEQADGAGDDESSATTQPHARAGRMLVRLSGAQSRRRRRPGAGGLLASGIGGHRSGWAAGDLGGDSHRPGTAGIFTASRCRAQQSQRGQLQSVPIDPGRLQHHGQRRGRGRSRDGRVPQQQAKAAAPSCPSPMSACRSTREPRPPRESLRPRSSGRWPRASASSAKAASSPARPAEVVTVGEGVAGVDADAQPAVGVRRCWQTAADGGQNVAELGSSGFDSHRRWLRTNSARLSAPIARALAKARCRPPATETWAPRSSRSGCSFRCIGGCGDAAVAACCFLLSGFFLVWNSLLLCVCFYLALGSAGSCRRLLLCFSESTAVAEAEAGLLLLRLRGAIR</sequence>
<evidence type="ECO:0000256" key="1">
    <source>
        <dbReference type="SAM" id="MobiDB-lite"/>
    </source>
</evidence>
<accession>A0A1I8F598</accession>
<evidence type="ECO:0000256" key="2">
    <source>
        <dbReference type="SAM" id="Phobius"/>
    </source>
</evidence>
<reference evidence="4" key="1">
    <citation type="submission" date="2016-11" db="UniProtKB">
        <authorList>
            <consortium name="WormBaseParasite"/>
        </authorList>
    </citation>
    <scope>IDENTIFICATION</scope>
</reference>
<feature type="compositionally biased region" description="Low complexity" evidence="1">
    <location>
        <begin position="573"/>
        <end position="596"/>
    </location>
</feature>
<keyword evidence="2" id="KW-0812">Transmembrane</keyword>
<name>A0A1I8F598_9PLAT</name>
<feature type="compositionally biased region" description="Polar residues" evidence="1">
    <location>
        <begin position="503"/>
        <end position="514"/>
    </location>
</feature>
<dbReference type="Proteomes" id="UP000095280">
    <property type="component" value="Unplaced"/>
</dbReference>